<proteinExistence type="predicted"/>
<keyword evidence="1" id="KW-0732">Signal</keyword>
<organism evidence="2 3">
    <name type="scientific">Brumimicrobium salinarum</name>
    <dbReference type="NCBI Taxonomy" id="2058658"/>
    <lineage>
        <taxon>Bacteria</taxon>
        <taxon>Pseudomonadati</taxon>
        <taxon>Bacteroidota</taxon>
        <taxon>Flavobacteriia</taxon>
        <taxon>Flavobacteriales</taxon>
        <taxon>Crocinitomicaceae</taxon>
        <taxon>Brumimicrobium</taxon>
    </lineage>
</organism>
<gene>
    <name evidence="2" type="ORF">CW751_13525</name>
</gene>
<name>A0A2I0R033_9FLAO</name>
<evidence type="ECO:0008006" key="4">
    <source>
        <dbReference type="Google" id="ProtNLM"/>
    </source>
</evidence>
<dbReference type="Pfam" id="PF22252">
    <property type="entry name" value="PNGase_F-II_N"/>
    <property type="match status" value="1"/>
</dbReference>
<comment type="caution">
    <text evidence="2">The sequence shown here is derived from an EMBL/GenBank/DDBJ whole genome shotgun (WGS) entry which is preliminary data.</text>
</comment>
<dbReference type="RefSeq" id="WP_101335566.1">
    <property type="nucleotide sequence ID" value="NZ_PJNI01000019.1"/>
</dbReference>
<evidence type="ECO:0000313" key="2">
    <source>
        <dbReference type="EMBL" id="PKR79740.1"/>
    </source>
</evidence>
<keyword evidence="3" id="KW-1185">Reference proteome</keyword>
<evidence type="ECO:0000256" key="1">
    <source>
        <dbReference type="SAM" id="SignalP"/>
    </source>
</evidence>
<feature type="chain" id="PRO_5014111159" description="DUF4412 domain-containing protein" evidence="1">
    <location>
        <begin position="20"/>
        <end position="219"/>
    </location>
</feature>
<reference evidence="2 3" key="1">
    <citation type="submission" date="2017-12" db="EMBL/GenBank/DDBJ databases">
        <title>The draft genome sequence of Brumimicrobium saltpan LHR20.</title>
        <authorList>
            <person name="Do Z.-J."/>
            <person name="Luo H.-R."/>
        </authorList>
    </citation>
    <scope>NUCLEOTIDE SEQUENCE [LARGE SCALE GENOMIC DNA]</scope>
    <source>
        <strain evidence="2 3">LHR20</strain>
    </source>
</reference>
<sequence>MKILTLLATLLFTASTIIAQDLAVTYEITMHSDDPEVQAQMGMMQGSTLKLKSKDQKSRTEMNMGGLITTTNIVDNEKGKGVLLMDGMLGKQAAKFDEEDKDEVDAEEADIEVELIDESKEILGYTCKKAIIYTEDDVELVYWYTKEIQLGNDALSKYMKKGLPGLALEFSVDEGNMNMTFTATELKTKVKETKDMFSLKIPEGYSEKTMEEISKMSGQ</sequence>
<dbReference type="AlphaFoldDB" id="A0A2I0R033"/>
<dbReference type="OrthoDB" id="676537at2"/>
<dbReference type="Proteomes" id="UP000236654">
    <property type="component" value="Unassembled WGS sequence"/>
</dbReference>
<evidence type="ECO:0000313" key="3">
    <source>
        <dbReference type="Proteomes" id="UP000236654"/>
    </source>
</evidence>
<dbReference type="EMBL" id="PJNI01000019">
    <property type="protein sequence ID" value="PKR79740.1"/>
    <property type="molecule type" value="Genomic_DNA"/>
</dbReference>
<feature type="signal peptide" evidence="1">
    <location>
        <begin position="1"/>
        <end position="19"/>
    </location>
</feature>
<protein>
    <recommendedName>
        <fullName evidence="4">DUF4412 domain-containing protein</fullName>
    </recommendedName>
</protein>
<accession>A0A2I0R033</accession>